<reference evidence="3 4" key="1">
    <citation type="submission" date="2019-11" db="EMBL/GenBank/DDBJ databases">
        <title>Comparative genomics of hydrocarbon-degrading Desulfosarcina strains.</title>
        <authorList>
            <person name="Watanabe M."/>
            <person name="Kojima H."/>
            <person name="Fukui M."/>
        </authorList>
    </citation>
    <scope>NUCLEOTIDE SEQUENCE [LARGE SCALE GENOMIC DNA]</scope>
    <source>
        <strain evidence="4">oXyS1</strain>
    </source>
</reference>
<accession>A0A5K8A7M4</accession>
<dbReference type="Proteomes" id="UP000422108">
    <property type="component" value="Chromosome"/>
</dbReference>
<name>A0A5K8A7M4_9BACT</name>
<dbReference type="Pfam" id="PF02604">
    <property type="entry name" value="PhdYeFM_antitox"/>
    <property type="match status" value="1"/>
</dbReference>
<dbReference type="AlphaFoldDB" id="A0A5K8A7M4"/>
<comment type="similarity">
    <text evidence="1 2">Belongs to the phD/YefM antitoxin family.</text>
</comment>
<dbReference type="RefSeq" id="WP_155309789.1">
    <property type="nucleotide sequence ID" value="NZ_AP021879.1"/>
</dbReference>
<keyword evidence="4" id="KW-1185">Reference proteome</keyword>
<dbReference type="NCBIfam" id="TIGR01552">
    <property type="entry name" value="phd_fam"/>
    <property type="match status" value="1"/>
</dbReference>
<sequence length="86" mass="9855">MKNNITATDARRQFFEIVKGATEKHQIFRIRHPKGSVVMLSEEEYDNLIETLELLSTPGMLKSLDRSINQMNSGETYSMDEVFGDT</sequence>
<comment type="function">
    <text evidence="2">Antitoxin component of a type II toxin-antitoxin (TA) system.</text>
</comment>
<dbReference type="InterPro" id="IPR006442">
    <property type="entry name" value="Antitoxin_Phd/YefM"/>
</dbReference>
<proteinExistence type="inferred from homology"/>
<dbReference type="EMBL" id="AP021879">
    <property type="protein sequence ID" value="BBO88481.1"/>
    <property type="molecule type" value="Genomic_DNA"/>
</dbReference>
<protein>
    <recommendedName>
        <fullName evidence="2">Antitoxin</fullName>
    </recommendedName>
</protein>
<evidence type="ECO:0000256" key="2">
    <source>
        <dbReference type="RuleBase" id="RU362080"/>
    </source>
</evidence>
<dbReference type="InterPro" id="IPR036165">
    <property type="entry name" value="YefM-like_sf"/>
</dbReference>
<evidence type="ECO:0000313" key="4">
    <source>
        <dbReference type="Proteomes" id="UP000422108"/>
    </source>
</evidence>
<evidence type="ECO:0000256" key="1">
    <source>
        <dbReference type="ARBA" id="ARBA00009981"/>
    </source>
</evidence>
<gene>
    <name evidence="3" type="ORF">DSCOOX_16610</name>
</gene>
<dbReference type="SUPFAM" id="SSF143120">
    <property type="entry name" value="YefM-like"/>
    <property type="match status" value="1"/>
</dbReference>
<organism evidence="3 4">
    <name type="scientific">Desulfosarcina ovata subsp. ovata</name>
    <dbReference type="NCBI Taxonomy" id="2752305"/>
    <lineage>
        <taxon>Bacteria</taxon>
        <taxon>Pseudomonadati</taxon>
        <taxon>Thermodesulfobacteriota</taxon>
        <taxon>Desulfobacteria</taxon>
        <taxon>Desulfobacterales</taxon>
        <taxon>Desulfosarcinaceae</taxon>
        <taxon>Desulfosarcina</taxon>
    </lineage>
</organism>
<evidence type="ECO:0000313" key="3">
    <source>
        <dbReference type="EMBL" id="BBO88481.1"/>
    </source>
</evidence>
<dbReference type="Gene3D" id="3.40.1620.10">
    <property type="entry name" value="YefM-like domain"/>
    <property type="match status" value="1"/>
</dbReference>